<dbReference type="PANTHER" id="PTHR47966:SF76">
    <property type="entry name" value="ASPARTIC PROTEINASE A1"/>
    <property type="match status" value="1"/>
</dbReference>
<keyword evidence="5" id="KW-0865">Zymogen</keyword>
<evidence type="ECO:0000256" key="3">
    <source>
        <dbReference type="ARBA" id="ARBA00022750"/>
    </source>
</evidence>
<keyword evidence="4" id="KW-0378">Hydrolase</keyword>
<evidence type="ECO:0000256" key="4">
    <source>
        <dbReference type="ARBA" id="ARBA00022801"/>
    </source>
</evidence>
<protein>
    <submittedName>
        <fullName evidence="10">Aspartic proteinase-like</fullName>
    </submittedName>
</protein>
<comment type="similarity">
    <text evidence="1">Belongs to the peptidase A1 family.</text>
</comment>
<keyword evidence="2" id="KW-0645">Protease</keyword>
<dbReference type="Gene3D" id="2.40.70.10">
    <property type="entry name" value="Acid Proteases"/>
    <property type="match status" value="1"/>
</dbReference>
<gene>
    <name evidence="10" type="primary">LOC107889982</name>
</gene>
<dbReference type="Gene3D" id="1.10.225.10">
    <property type="entry name" value="Saposin-like"/>
    <property type="match status" value="1"/>
</dbReference>
<feature type="domain" description="Peptidase A1" evidence="8">
    <location>
        <begin position="46"/>
        <end position="125"/>
    </location>
</feature>
<evidence type="ECO:0000256" key="6">
    <source>
        <dbReference type="ARBA" id="ARBA00023157"/>
    </source>
</evidence>
<accession>A0ABM2YNH9</accession>
<reference evidence="10" key="2">
    <citation type="submission" date="2025-08" db="UniProtKB">
        <authorList>
            <consortium name="RefSeq"/>
        </authorList>
    </citation>
    <scope>IDENTIFICATION</scope>
</reference>
<evidence type="ECO:0000256" key="5">
    <source>
        <dbReference type="ARBA" id="ARBA00023145"/>
    </source>
</evidence>
<dbReference type="Pfam" id="PF00026">
    <property type="entry name" value="Asp"/>
    <property type="match status" value="1"/>
</dbReference>
<dbReference type="RefSeq" id="XP_040932081.1">
    <property type="nucleotide sequence ID" value="XM_041076147.1"/>
</dbReference>
<name>A0ABM2YNH9_GOSHI</name>
<keyword evidence="6" id="KW-1015">Disulfide bond</keyword>
<evidence type="ECO:0000313" key="10">
    <source>
        <dbReference type="RefSeq" id="XP_040932081.1"/>
    </source>
</evidence>
<dbReference type="InterPro" id="IPR033121">
    <property type="entry name" value="PEPTIDASE_A1"/>
</dbReference>
<organism evidence="9 10">
    <name type="scientific">Gossypium hirsutum</name>
    <name type="common">Upland cotton</name>
    <name type="synonym">Gossypium mexicanum</name>
    <dbReference type="NCBI Taxonomy" id="3635"/>
    <lineage>
        <taxon>Eukaryota</taxon>
        <taxon>Viridiplantae</taxon>
        <taxon>Streptophyta</taxon>
        <taxon>Embryophyta</taxon>
        <taxon>Tracheophyta</taxon>
        <taxon>Spermatophyta</taxon>
        <taxon>Magnoliopsida</taxon>
        <taxon>eudicotyledons</taxon>
        <taxon>Gunneridae</taxon>
        <taxon>Pentapetalae</taxon>
        <taxon>rosids</taxon>
        <taxon>malvids</taxon>
        <taxon>Malvales</taxon>
        <taxon>Malvaceae</taxon>
        <taxon>Malvoideae</taxon>
        <taxon>Gossypium</taxon>
    </lineage>
</organism>
<sequence>MGCYNSPPSKFSPSKILARKEIRELLPYSILWLPGPKEQLKQNQTQDTILNYVNQLCDHMPSPMGESTVECGSPSSMLTVSFTIGDKVFDLYPEEYILKVDEGPQAQCISGFTAVDVPPPRGPLWLRS</sequence>
<evidence type="ECO:0000313" key="9">
    <source>
        <dbReference type="Proteomes" id="UP000818029"/>
    </source>
</evidence>
<evidence type="ECO:0000259" key="8">
    <source>
        <dbReference type="Pfam" id="PF00026"/>
    </source>
</evidence>
<dbReference type="InterPro" id="IPR021109">
    <property type="entry name" value="Peptidase_aspartic_dom_sf"/>
</dbReference>
<dbReference type="PANTHER" id="PTHR47966">
    <property type="entry name" value="BETA-SITE APP-CLEAVING ENZYME, ISOFORM A-RELATED"/>
    <property type="match status" value="1"/>
</dbReference>
<proteinExistence type="inferred from homology"/>
<dbReference type="InterPro" id="IPR001461">
    <property type="entry name" value="Aspartic_peptidase_A1"/>
</dbReference>
<evidence type="ECO:0000256" key="2">
    <source>
        <dbReference type="ARBA" id="ARBA00022670"/>
    </source>
</evidence>
<keyword evidence="7" id="KW-0325">Glycoprotein</keyword>
<keyword evidence="9" id="KW-1185">Reference proteome</keyword>
<reference evidence="9" key="1">
    <citation type="journal article" date="2020" name="Nat. Genet.">
        <title>Genomic diversifications of five Gossypium allopolyploid species and their impact on cotton improvement.</title>
        <authorList>
            <person name="Chen Z.J."/>
            <person name="Sreedasyam A."/>
            <person name="Ando A."/>
            <person name="Song Q."/>
            <person name="De Santiago L.M."/>
            <person name="Hulse-Kemp A.M."/>
            <person name="Ding M."/>
            <person name="Ye W."/>
            <person name="Kirkbride R.C."/>
            <person name="Jenkins J."/>
            <person name="Plott C."/>
            <person name="Lovell J."/>
            <person name="Lin Y.M."/>
            <person name="Vaughn R."/>
            <person name="Liu B."/>
            <person name="Simpson S."/>
            <person name="Scheffler B.E."/>
            <person name="Wen L."/>
            <person name="Saski C.A."/>
            <person name="Grover C.E."/>
            <person name="Hu G."/>
            <person name="Conover J.L."/>
            <person name="Carlson J.W."/>
            <person name="Shu S."/>
            <person name="Boston L.B."/>
            <person name="Williams M."/>
            <person name="Peterson D.G."/>
            <person name="McGee K."/>
            <person name="Jones D.C."/>
            <person name="Wendel J.F."/>
            <person name="Stelly D.M."/>
            <person name="Grimwood J."/>
            <person name="Schmutz J."/>
        </authorList>
    </citation>
    <scope>NUCLEOTIDE SEQUENCE [LARGE SCALE GENOMIC DNA]</scope>
    <source>
        <strain evidence="9">cv. TM-1</strain>
    </source>
</reference>
<evidence type="ECO:0000256" key="1">
    <source>
        <dbReference type="ARBA" id="ARBA00007447"/>
    </source>
</evidence>
<dbReference type="GeneID" id="107889982"/>
<dbReference type="SUPFAM" id="SSF50630">
    <property type="entry name" value="Acid proteases"/>
    <property type="match status" value="1"/>
</dbReference>
<keyword evidence="3" id="KW-0064">Aspartyl protease</keyword>
<evidence type="ECO:0000256" key="7">
    <source>
        <dbReference type="ARBA" id="ARBA00023180"/>
    </source>
</evidence>
<dbReference type="Proteomes" id="UP000818029">
    <property type="component" value="Chromosome A09"/>
</dbReference>